<keyword evidence="7" id="KW-1185">Reference proteome</keyword>
<feature type="DNA-binding region" description="H-T-H motif" evidence="4">
    <location>
        <begin position="32"/>
        <end position="51"/>
    </location>
</feature>
<dbReference type="Pfam" id="PF21993">
    <property type="entry name" value="TetR_C_13_2"/>
    <property type="match status" value="1"/>
</dbReference>
<evidence type="ECO:0000256" key="2">
    <source>
        <dbReference type="ARBA" id="ARBA00023125"/>
    </source>
</evidence>
<sequence length="192" mass="20428">MPSTKPPAGRTRDRMLLSAVTLLRERGVNGVTLDAVLAHSGAPRGSIYHHFPGGREQLVTEAAELGTSFIAAMIDQAGADAELALDRFVGFWKDSLVESDFRAGCPIVALVVDGHGQPELDALASAAFTRWGEGLTSMLLQRGMAPDEANRLASATISAIEGAVILSRVQRSIEPLDHVAELLRHRLTAVAP</sequence>
<dbReference type="EMBL" id="QYRP01000002">
    <property type="protein sequence ID" value="RJS45902.1"/>
    <property type="molecule type" value="Genomic_DNA"/>
</dbReference>
<keyword evidence="1" id="KW-0805">Transcription regulation</keyword>
<dbReference type="Pfam" id="PF00440">
    <property type="entry name" value="TetR_N"/>
    <property type="match status" value="1"/>
</dbReference>
<dbReference type="InterPro" id="IPR009057">
    <property type="entry name" value="Homeodomain-like_sf"/>
</dbReference>
<comment type="caution">
    <text evidence="6">The sequence shown here is derived from an EMBL/GenBank/DDBJ whole genome shotgun (WGS) entry which is preliminary data.</text>
</comment>
<dbReference type="PROSITE" id="PS50977">
    <property type="entry name" value="HTH_TETR_2"/>
    <property type="match status" value="1"/>
</dbReference>
<evidence type="ECO:0000256" key="4">
    <source>
        <dbReference type="PROSITE-ProRule" id="PRU00335"/>
    </source>
</evidence>
<name>A0A3A5H5T6_9ACTN</name>
<dbReference type="PANTHER" id="PTHR47506">
    <property type="entry name" value="TRANSCRIPTIONAL REGULATORY PROTEIN"/>
    <property type="match status" value="1"/>
</dbReference>
<dbReference type="InterPro" id="IPR036271">
    <property type="entry name" value="Tet_transcr_reg_TetR-rel_C_sf"/>
</dbReference>
<dbReference type="AlphaFoldDB" id="A0A3A5H5T6"/>
<dbReference type="OrthoDB" id="4567939at2"/>
<dbReference type="SUPFAM" id="SSF46689">
    <property type="entry name" value="Homeodomain-like"/>
    <property type="match status" value="1"/>
</dbReference>
<dbReference type="Proteomes" id="UP000276542">
    <property type="component" value="Unassembled WGS sequence"/>
</dbReference>
<dbReference type="InterPro" id="IPR001647">
    <property type="entry name" value="HTH_TetR"/>
</dbReference>
<proteinExistence type="predicted"/>
<dbReference type="SUPFAM" id="SSF48498">
    <property type="entry name" value="Tetracyclin repressor-like, C-terminal domain"/>
    <property type="match status" value="1"/>
</dbReference>
<evidence type="ECO:0000259" key="5">
    <source>
        <dbReference type="PROSITE" id="PS50977"/>
    </source>
</evidence>
<keyword evidence="2 4" id="KW-0238">DNA-binding</keyword>
<accession>A0A3A5H5T6</accession>
<dbReference type="PANTHER" id="PTHR47506:SF3">
    <property type="entry name" value="HTH-TYPE TRANSCRIPTIONAL REGULATOR LMRA"/>
    <property type="match status" value="1"/>
</dbReference>
<evidence type="ECO:0000256" key="1">
    <source>
        <dbReference type="ARBA" id="ARBA00023015"/>
    </source>
</evidence>
<keyword evidence="3" id="KW-0804">Transcription</keyword>
<reference evidence="7" key="1">
    <citation type="submission" date="2018-09" db="EMBL/GenBank/DDBJ databases">
        <authorList>
            <person name="Zhu H."/>
        </authorList>
    </citation>
    <scope>NUCLEOTIDE SEQUENCE [LARGE SCALE GENOMIC DNA]</scope>
    <source>
        <strain evidence="7">K1W22B-1</strain>
    </source>
</reference>
<dbReference type="InterPro" id="IPR054156">
    <property type="entry name" value="YxaF_TetR_C"/>
</dbReference>
<evidence type="ECO:0000313" key="7">
    <source>
        <dbReference type="Proteomes" id="UP000276542"/>
    </source>
</evidence>
<evidence type="ECO:0000256" key="3">
    <source>
        <dbReference type="ARBA" id="ARBA00023163"/>
    </source>
</evidence>
<dbReference type="GO" id="GO:0003677">
    <property type="term" value="F:DNA binding"/>
    <property type="evidence" value="ECO:0007669"/>
    <property type="project" value="UniProtKB-UniRule"/>
</dbReference>
<evidence type="ECO:0000313" key="6">
    <source>
        <dbReference type="EMBL" id="RJS45902.1"/>
    </source>
</evidence>
<organism evidence="6 7">
    <name type="scientific">Nocardioides cavernaquae</name>
    <dbReference type="NCBI Taxonomy" id="2321396"/>
    <lineage>
        <taxon>Bacteria</taxon>
        <taxon>Bacillati</taxon>
        <taxon>Actinomycetota</taxon>
        <taxon>Actinomycetes</taxon>
        <taxon>Propionibacteriales</taxon>
        <taxon>Nocardioidaceae</taxon>
        <taxon>Nocardioides</taxon>
    </lineage>
</organism>
<dbReference type="Gene3D" id="1.10.357.10">
    <property type="entry name" value="Tetracycline Repressor, domain 2"/>
    <property type="match status" value="1"/>
</dbReference>
<feature type="domain" description="HTH tetR-type" evidence="5">
    <location>
        <begin position="9"/>
        <end position="69"/>
    </location>
</feature>
<protein>
    <submittedName>
        <fullName evidence="6">TetR/AcrR family transcriptional regulator</fullName>
    </submittedName>
</protein>
<dbReference type="RefSeq" id="WP_120059801.1">
    <property type="nucleotide sequence ID" value="NZ_QYRP01000002.1"/>
</dbReference>
<gene>
    <name evidence="6" type="ORF">D4739_06465</name>
</gene>